<proteinExistence type="predicted"/>
<dbReference type="InterPro" id="IPR013321">
    <property type="entry name" value="Arc_rbn_hlx_hlx"/>
</dbReference>
<dbReference type="InterPro" id="IPR010985">
    <property type="entry name" value="Ribbon_hlx_hlx"/>
</dbReference>
<dbReference type="SUPFAM" id="SSF47598">
    <property type="entry name" value="Ribbon-helix-helix"/>
    <property type="match status" value="1"/>
</dbReference>
<dbReference type="HOGENOM" id="CLU_172479_0_0_9"/>
<reference evidence="1 2" key="1">
    <citation type="submission" date="2014-12" db="EMBL/GenBank/DDBJ databases">
        <title>Comparative genomics of the lactic acid bacteria isolated from the honey bee gut.</title>
        <authorList>
            <person name="Ellegaard K.M."/>
            <person name="Tamarit D."/>
            <person name="Javelind E."/>
            <person name="Olofsson T."/>
            <person name="Andersson S.G."/>
            <person name="Vasquez A."/>
        </authorList>
    </citation>
    <scope>NUCLEOTIDE SEQUENCE [LARGE SCALE GENOMIC DNA]</scope>
    <source>
        <strain evidence="1 2">Hon2</strain>
    </source>
</reference>
<organism evidence="1 2">
    <name type="scientific">Bombilactobacillus mellis</name>
    <dbReference type="NCBI Taxonomy" id="1218508"/>
    <lineage>
        <taxon>Bacteria</taxon>
        <taxon>Bacillati</taxon>
        <taxon>Bacillota</taxon>
        <taxon>Bacilli</taxon>
        <taxon>Lactobacillales</taxon>
        <taxon>Lactobacillaceae</taxon>
        <taxon>Bombilactobacillus</taxon>
    </lineage>
</organism>
<keyword evidence="2" id="KW-1185">Reference proteome</keyword>
<dbReference type="EMBL" id="JXBZ01000008">
    <property type="protein sequence ID" value="KJY48718.1"/>
    <property type="molecule type" value="Genomic_DNA"/>
</dbReference>
<sequence>MKTILATIRFPSELYQQLKSAAQAQNISIDQLIIQSVRQALQNNEIPSIENQLVLNQIVSPAQIFPESGLLKVNGIFYRYLTENNAPILNSTAYLVIGVTGNILTIRAIKK</sequence>
<dbReference type="AlphaFoldDB" id="A0A0F4KRP2"/>
<comment type="caution">
    <text evidence="1">The sequence shown here is derived from an EMBL/GenBank/DDBJ whole genome shotgun (WGS) entry which is preliminary data.</text>
</comment>
<dbReference type="PATRIC" id="fig|1218508.4.peg.1116"/>
<dbReference type="Proteomes" id="UP000033695">
    <property type="component" value="Unassembled WGS sequence"/>
</dbReference>
<dbReference type="RefSeq" id="WP_045922982.1">
    <property type="nucleotide sequence ID" value="NZ_JBHTHW010000008.1"/>
</dbReference>
<dbReference type="GO" id="GO:0006355">
    <property type="term" value="P:regulation of DNA-templated transcription"/>
    <property type="evidence" value="ECO:0007669"/>
    <property type="project" value="InterPro"/>
</dbReference>
<gene>
    <name evidence="1" type="ORF">JG29_11290</name>
</gene>
<evidence type="ECO:0000313" key="2">
    <source>
        <dbReference type="Proteomes" id="UP000033695"/>
    </source>
</evidence>
<name>A0A0F4KRP2_9LACO</name>
<accession>A0A0F4KRP2</accession>
<dbReference type="STRING" id="1218508.JG29_11290"/>
<evidence type="ECO:0000313" key="1">
    <source>
        <dbReference type="EMBL" id="KJY48718.1"/>
    </source>
</evidence>
<protein>
    <submittedName>
        <fullName evidence="1">Uncharacterized protein</fullName>
    </submittedName>
</protein>
<dbReference type="OrthoDB" id="2141513at2"/>
<dbReference type="Gene3D" id="1.10.1220.10">
    <property type="entry name" value="Met repressor-like"/>
    <property type="match status" value="1"/>
</dbReference>